<dbReference type="GO" id="GO:0008276">
    <property type="term" value="F:protein methyltransferase activity"/>
    <property type="evidence" value="ECO:0007669"/>
    <property type="project" value="TreeGrafter"/>
</dbReference>
<dbReference type="Pfam" id="PF06325">
    <property type="entry name" value="PrmA"/>
    <property type="match status" value="1"/>
</dbReference>
<keyword evidence="1" id="KW-0489">Methyltransferase</keyword>
<name>A0A2N7PJF7_9BACT</name>
<dbReference type="CDD" id="cd02440">
    <property type="entry name" value="AdoMet_MTases"/>
    <property type="match status" value="1"/>
</dbReference>
<dbReference type="EMBL" id="PNIE01000053">
    <property type="protein sequence ID" value="PMP62820.1"/>
    <property type="molecule type" value="Genomic_DNA"/>
</dbReference>
<protein>
    <recommendedName>
        <fullName evidence="5">Methyltransferase</fullName>
    </recommendedName>
</protein>
<organism evidence="3 4">
    <name type="scientific">Caldimicrobium thiodismutans</name>
    <dbReference type="NCBI Taxonomy" id="1653476"/>
    <lineage>
        <taxon>Bacteria</taxon>
        <taxon>Pseudomonadati</taxon>
        <taxon>Thermodesulfobacteriota</taxon>
        <taxon>Thermodesulfobacteria</taxon>
        <taxon>Thermodesulfobacteriales</taxon>
        <taxon>Thermodesulfobacteriaceae</taxon>
        <taxon>Caldimicrobium</taxon>
    </lineage>
</organism>
<dbReference type="GO" id="GO:0032259">
    <property type="term" value="P:methylation"/>
    <property type="evidence" value="ECO:0007669"/>
    <property type="project" value="UniProtKB-KW"/>
</dbReference>
<evidence type="ECO:0000313" key="4">
    <source>
        <dbReference type="Proteomes" id="UP000235731"/>
    </source>
</evidence>
<evidence type="ECO:0000256" key="2">
    <source>
        <dbReference type="ARBA" id="ARBA00022679"/>
    </source>
</evidence>
<evidence type="ECO:0008006" key="5">
    <source>
        <dbReference type="Google" id="ProtNLM"/>
    </source>
</evidence>
<evidence type="ECO:0000313" key="3">
    <source>
        <dbReference type="EMBL" id="PMP62820.1"/>
    </source>
</evidence>
<reference evidence="3 4" key="1">
    <citation type="submission" date="2018-01" db="EMBL/GenBank/DDBJ databases">
        <title>Metagenomic assembled genomes from two thermal pools in the Uzon Caldera, Kamchatka, Russia.</title>
        <authorList>
            <person name="Wilkins L."/>
            <person name="Ettinger C."/>
        </authorList>
    </citation>
    <scope>NUCLEOTIDE SEQUENCE [LARGE SCALE GENOMIC DNA]</scope>
    <source>
        <strain evidence="3">ZAV-15</strain>
    </source>
</reference>
<gene>
    <name evidence="3" type="ORF">C0197_03905</name>
</gene>
<dbReference type="PANTHER" id="PTHR43648">
    <property type="entry name" value="ELECTRON TRANSFER FLAVOPROTEIN BETA SUBUNIT LYSINE METHYLTRANSFERASE"/>
    <property type="match status" value="1"/>
</dbReference>
<comment type="caution">
    <text evidence="3">The sequence shown here is derived from an EMBL/GenBank/DDBJ whole genome shotgun (WGS) entry which is preliminary data.</text>
</comment>
<dbReference type="AlphaFoldDB" id="A0A2N7PJF7"/>
<dbReference type="InterPro" id="IPR029063">
    <property type="entry name" value="SAM-dependent_MTases_sf"/>
</dbReference>
<keyword evidence="2" id="KW-0808">Transferase</keyword>
<accession>A0A2N7PJF7</accession>
<evidence type="ECO:0000256" key="1">
    <source>
        <dbReference type="ARBA" id="ARBA00022603"/>
    </source>
</evidence>
<dbReference type="PANTHER" id="PTHR43648:SF1">
    <property type="entry name" value="ELECTRON TRANSFER FLAVOPROTEIN BETA SUBUNIT LYSINE METHYLTRANSFERASE"/>
    <property type="match status" value="1"/>
</dbReference>
<proteinExistence type="predicted"/>
<sequence length="302" mass="35618">MDFAKSYLDFSIYLFRSRYFRAGLENFYSLSNLPTMLKPPYQKYETLYIYGFREGHPELRNLEEKDLIGYWEEDGIGVLFFHQPKDELVEELIKKYNLILEIKDSVPYSQWNEKRVPQPLEIGPFRIAPFWYEGKWDLIFDPSVVFGEGRHPTTLLMLLASWDFYQEKGLPQSVLDLGCGSGILTLFWAKLSAKVRALDINPLCVRVTRRNLEMNGLRAEVLEGDVRSFKDFSSELILANLYKGLLLELFEREEFFSAKFYLLSGFTIGMEEEIKAGLKNKPVSLYRRYERENWVCYWLCRS</sequence>
<dbReference type="Gene3D" id="3.40.50.150">
    <property type="entry name" value="Vaccinia Virus protein VP39"/>
    <property type="match status" value="1"/>
</dbReference>
<dbReference type="SUPFAM" id="SSF53335">
    <property type="entry name" value="S-adenosyl-L-methionine-dependent methyltransferases"/>
    <property type="match status" value="1"/>
</dbReference>
<dbReference type="Proteomes" id="UP000235731">
    <property type="component" value="Unassembled WGS sequence"/>
</dbReference>
<dbReference type="InterPro" id="IPR050078">
    <property type="entry name" value="Ribosomal_L11_MeTrfase_PrmA"/>
</dbReference>